<evidence type="ECO:0000256" key="2">
    <source>
        <dbReference type="PIRSR" id="PIRSR640198-2"/>
    </source>
</evidence>
<evidence type="ECO:0000256" key="1">
    <source>
        <dbReference type="PIRSR" id="PIRSR640198-1"/>
    </source>
</evidence>
<dbReference type="Pfam" id="PF02661">
    <property type="entry name" value="Fic"/>
    <property type="match status" value="1"/>
</dbReference>
<protein>
    <submittedName>
        <fullName evidence="5">Fic family protein</fullName>
    </submittedName>
</protein>
<dbReference type="RefSeq" id="WP_308421816.1">
    <property type="nucleotide sequence ID" value="NZ_BMNJ01000001.1"/>
</dbReference>
<evidence type="ECO:0000256" key="3">
    <source>
        <dbReference type="SAM" id="MobiDB-lite"/>
    </source>
</evidence>
<keyword evidence="2" id="KW-0547">Nucleotide-binding</keyword>
<dbReference type="InterPro" id="IPR036597">
    <property type="entry name" value="Fido-like_dom_sf"/>
</dbReference>
<feature type="domain" description="Fido" evidence="4">
    <location>
        <begin position="106"/>
        <end position="264"/>
    </location>
</feature>
<dbReference type="InterPro" id="IPR003812">
    <property type="entry name" value="Fido"/>
</dbReference>
<name>A0A8H9HBP0_9ACTO</name>
<feature type="binding site" evidence="2">
    <location>
        <begin position="206"/>
        <end position="213"/>
    </location>
    <ligand>
        <name>ATP</name>
        <dbReference type="ChEBI" id="CHEBI:30616"/>
    </ligand>
</feature>
<organism evidence="5 6">
    <name type="scientific">Actinomyces gaoshouyii</name>
    <dbReference type="NCBI Taxonomy" id="1960083"/>
    <lineage>
        <taxon>Bacteria</taxon>
        <taxon>Bacillati</taxon>
        <taxon>Actinomycetota</taxon>
        <taxon>Actinomycetes</taxon>
        <taxon>Actinomycetales</taxon>
        <taxon>Actinomycetaceae</taxon>
        <taxon>Actinomyces</taxon>
    </lineage>
</organism>
<feature type="compositionally biased region" description="Basic and acidic residues" evidence="3">
    <location>
        <begin position="73"/>
        <end position="82"/>
    </location>
</feature>
<reference evidence="5" key="2">
    <citation type="submission" date="2020-09" db="EMBL/GenBank/DDBJ databases">
        <authorList>
            <person name="Sun Q."/>
            <person name="Zhou Y."/>
        </authorList>
    </citation>
    <scope>NUCLEOTIDE SEQUENCE</scope>
    <source>
        <strain evidence="5">CGMCC 4.7372</strain>
    </source>
</reference>
<dbReference type="InterPro" id="IPR040198">
    <property type="entry name" value="Fido_containing"/>
</dbReference>
<keyword evidence="2" id="KW-0067">ATP-binding</keyword>
<comment type="caution">
    <text evidence="5">The sequence shown here is derived from an EMBL/GenBank/DDBJ whole genome shotgun (WGS) entry which is preliminary data.</text>
</comment>
<evidence type="ECO:0000259" key="4">
    <source>
        <dbReference type="PROSITE" id="PS51459"/>
    </source>
</evidence>
<dbReference type="PROSITE" id="PS51459">
    <property type="entry name" value="FIDO"/>
    <property type="match status" value="1"/>
</dbReference>
<dbReference type="EMBL" id="BMNJ01000001">
    <property type="protein sequence ID" value="GGO95196.1"/>
    <property type="molecule type" value="Genomic_DNA"/>
</dbReference>
<dbReference type="Proteomes" id="UP000614239">
    <property type="component" value="Unassembled WGS sequence"/>
</dbReference>
<dbReference type="GO" id="GO:0005524">
    <property type="term" value="F:ATP binding"/>
    <property type="evidence" value="ECO:0007669"/>
    <property type="project" value="UniProtKB-KW"/>
</dbReference>
<dbReference type="AlphaFoldDB" id="A0A8H9HBP0"/>
<evidence type="ECO:0000313" key="5">
    <source>
        <dbReference type="EMBL" id="GGO95196.1"/>
    </source>
</evidence>
<dbReference type="SUPFAM" id="SSF140931">
    <property type="entry name" value="Fic-like"/>
    <property type="match status" value="1"/>
</dbReference>
<feature type="active site" evidence="1">
    <location>
        <position position="202"/>
    </location>
</feature>
<feature type="region of interest" description="Disordered" evidence="3">
    <location>
        <begin position="61"/>
        <end position="82"/>
    </location>
</feature>
<proteinExistence type="predicted"/>
<evidence type="ECO:0000313" key="6">
    <source>
        <dbReference type="Proteomes" id="UP000614239"/>
    </source>
</evidence>
<dbReference type="PANTHER" id="PTHR13504">
    <property type="entry name" value="FIDO DOMAIN-CONTAINING PROTEIN DDB_G0283145"/>
    <property type="match status" value="1"/>
</dbReference>
<gene>
    <name evidence="5" type="ORF">GCM10011612_02470</name>
</gene>
<dbReference type="PANTHER" id="PTHR13504:SF38">
    <property type="entry name" value="FIDO DOMAIN-CONTAINING PROTEIN"/>
    <property type="match status" value="1"/>
</dbReference>
<dbReference type="Gene3D" id="1.10.3290.10">
    <property type="entry name" value="Fido-like domain"/>
    <property type="match status" value="1"/>
</dbReference>
<keyword evidence="6" id="KW-1185">Reference proteome</keyword>
<sequence length="370" mass="41763">MTDGAPLTYNLPDPLLRLIDDVSSRARGRVELSEPIANTATRNRYLVRSLIEEAITSSQLEGASTSRVRAKQMLREDRSPRDRSERMILNNYRAMQRIVEIKDEPLSPALITQIHRMVTDGTLDDPDDAGRLQRPGEQRVRIYGVSDDEQVLHIPPAAEDLPERMERLCAFANAADDTSEGAPYMPSLIRAITLHFMMGYDHCFADGNGRTARAVFYWAMLHQGFFLTDFLPISRPLRRAPARYARSLLLTENDEGDLTHFLLAQARVVARAIDDLDVYLERKAGQLRQASRALRGAGLNHRQIAVIDSFLRDSTGSVSVEAHRTTHGAIPQTARTDLRDLQARGLLISARQGRRMVWFPVDDLARRVRT</sequence>
<accession>A0A8H9HBP0</accession>
<reference evidence="5" key="1">
    <citation type="journal article" date="2014" name="Int. J. Syst. Evol. Microbiol.">
        <title>Complete genome sequence of Corynebacterium casei LMG S-19264T (=DSM 44701T), isolated from a smear-ripened cheese.</title>
        <authorList>
            <consortium name="US DOE Joint Genome Institute (JGI-PGF)"/>
            <person name="Walter F."/>
            <person name="Albersmeier A."/>
            <person name="Kalinowski J."/>
            <person name="Ruckert C."/>
        </authorList>
    </citation>
    <scope>NUCLEOTIDE SEQUENCE</scope>
    <source>
        <strain evidence="5">CGMCC 4.7372</strain>
    </source>
</reference>